<evidence type="ECO:0008006" key="3">
    <source>
        <dbReference type="Google" id="ProtNLM"/>
    </source>
</evidence>
<name>A0ABS5KN54_9ACTN</name>
<dbReference type="SUPFAM" id="SSF52540">
    <property type="entry name" value="P-loop containing nucleoside triphosphate hydrolases"/>
    <property type="match status" value="1"/>
</dbReference>
<evidence type="ECO:0000313" key="1">
    <source>
        <dbReference type="EMBL" id="MBS2547454.1"/>
    </source>
</evidence>
<dbReference type="RefSeq" id="WP_212009040.1">
    <property type="nucleotide sequence ID" value="NZ_JAAFYZ010000028.1"/>
</dbReference>
<gene>
    <name evidence="1" type="ORF">KGQ19_11280</name>
</gene>
<reference evidence="1 2" key="1">
    <citation type="submission" date="2020-02" db="EMBL/GenBank/DDBJ databases">
        <title>Acidophilic actinobacteria isolated from forest soil.</title>
        <authorList>
            <person name="Golinska P."/>
        </authorList>
    </citation>
    <scope>NUCLEOTIDE SEQUENCE [LARGE SCALE GENOMIC DNA]</scope>
    <source>
        <strain evidence="1 2">NL8</strain>
    </source>
</reference>
<organism evidence="1 2">
    <name type="scientific">Catenulispora pinistramenti</name>
    <dbReference type="NCBI Taxonomy" id="2705254"/>
    <lineage>
        <taxon>Bacteria</taxon>
        <taxon>Bacillati</taxon>
        <taxon>Actinomycetota</taxon>
        <taxon>Actinomycetes</taxon>
        <taxon>Catenulisporales</taxon>
        <taxon>Catenulisporaceae</taxon>
        <taxon>Catenulispora</taxon>
    </lineage>
</organism>
<protein>
    <recommendedName>
        <fullName evidence="3">MinD-like ATPase involved in chromosome partitioning or flagellar assembly</fullName>
    </recommendedName>
</protein>
<comment type="caution">
    <text evidence="1">The sequence shown here is derived from an EMBL/GenBank/DDBJ whole genome shotgun (WGS) entry which is preliminary data.</text>
</comment>
<keyword evidence="2" id="KW-1185">Reference proteome</keyword>
<evidence type="ECO:0000313" key="2">
    <source>
        <dbReference type="Proteomes" id="UP000730482"/>
    </source>
</evidence>
<dbReference type="EMBL" id="JAAFYZ010000028">
    <property type="protein sequence ID" value="MBS2547454.1"/>
    <property type="molecule type" value="Genomic_DNA"/>
</dbReference>
<proteinExistence type="predicted"/>
<sequence length="256" mass="26295">MLFAVGSWRGAPGVTTTALALAESWPGPQSAVVLECDPRGGSAACRFLIPGSRTVEALASAARHGGDARLLAEHTRTTSAGAAVVTAPEDGERLRPLIAVLAKPGGLLATVAADSEAVVFADCGRLDPRDAETCAVLARAESLILVIRPVVEHALGLKAALGRIRELHPDVGLVLVGSGYSPAELTWLLELPVWGTLPLLPTGAASRVVDRLRRDHTQAGFREAAVGIGDMLIGRRLVAGVAPHAARTATGVGASA</sequence>
<accession>A0ABS5KN54</accession>
<dbReference type="Gene3D" id="3.40.50.300">
    <property type="entry name" value="P-loop containing nucleotide triphosphate hydrolases"/>
    <property type="match status" value="1"/>
</dbReference>
<dbReference type="Proteomes" id="UP000730482">
    <property type="component" value="Unassembled WGS sequence"/>
</dbReference>
<dbReference type="InterPro" id="IPR027417">
    <property type="entry name" value="P-loop_NTPase"/>
</dbReference>